<evidence type="ECO:0000313" key="2">
    <source>
        <dbReference type="Proteomes" id="UP000003111"/>
    </source>
</evidence>
<dbReference type="Proteomes" id="UP000003111">
    <property type="component" value="Unassembled WGS sequence"/>
</dbReference>
<dbReference type="GO" id="GO:0055070">
    <property type="term" value="P:copper ion homeostasis"/>
    <property type="evidence" value="ECO:0007669"/>
    <property type="project" value="InterPro"/>
</dbReference>
<gene>
    <name evidence="1" type="ORF">HMPREF0063_10659</name>
</gene>
<dbReference type="AlphaFoldDB" id="E2S9L9"/>
<dbReference type="EMBL" id="ACLF03000003">
    <property type="protein sequence ID" value="EFQ83943.1"/>
    <property type="molecule type" value="Genomic_DNA"/>
</dbReference>
<keyword evidence="2" id="KW-1185">Reference proteome</keyword>
<accession>E2S9L9</accession>
<dbReference type="HOGENOM" id="CLU_072020_0_1_11"/>
<comment type="caution">
    <text evidence="1">The sequence shown here is derived from an EMBL/GenBank/DDBJ whole genome shotgun (WGS) entry which is preliminary data.</text>
</comment>
<dbReference type="RefSeq" id="WP_007077681.1">
    <property type="nucleotide sequence ID" value="NZ_CM001024.1"/>
</dbReference>
<evidence type="ECO:0000313" key="1">
    <source>
        <dbReference type="EMBL" id="EFQ83943.1"/>
    </source>
</evidence>
<proteinExistence type="predicted"/>
<dbReference type="STRING" id="585531.HMPREF0063_10659"/>
<organism evidence="1 2">
    <name type="scientific">Aeromicrobium marinum DSM 15272</name>
    <dbReference type="NCBI Taxonomy" id="585531"/>
    <lineage>
        <taxon>Bacteria</taxon>
        <taxon>Bacillati</taxon>
        <taxon>Actinomycetota</taxon>
        <taxon>Actinomycetes</taxon>
        <taxon>Propionibacteriales</taxon>
        <taxon>Nocardioidaceae</taxon>
        <taxon>Aeromicrobium</taxon>
    </lineage>
</organism>
<dbReference type="eggNOG" id="ENOG5032TBA">
    <property type="taxonomic scope" value="Bacteria"/>
</dbReference>
<name>E2S9L9_9ACTN</name>
<dbReference type="InterPro" id="IPR021522">
    <property type="entry name" value="MctB"/>
</dbReference>
<dbReference type="Pfam" id="PF11382">
    <property type="entry name" value="MctB"/>
    <property type="match status" value="1"/>
</dbReference>
<dbReference type="GO" id="GO:0016020">
    <property type="term" value="C:membrane"/>
    <property type="evidence" value="ECO:0007669"/>
    <property type="project" value="InterPro"/>
</dbReference>
<reference evidence="1" key="1">
    <citation type="submission" date="2010-08" db="EMBL/GenBank/DDBJ databases">
        <authorList>
            <person name="Muzny D."/>
            <person name="Qin X."/>
            <person name="Buhay C."/>
            <person name="Dugan-Rocha S."/>
            <person name="Ding Y."/>
            <person name="Chen G."/>
            <person name="Hawes A."/>
            <person name="Holder M."/>
            <person name="Jhangiani S."/>
            <person name="Johnson A."/>
            <person name="Khan Z."/>
            <person name="Li Z."/>
            <person name="Liu W."/>
            <person name="Liu X."/>
            <person name="Perez L."/>
            <person name="Shen H."/>
            <person name="Wang Q."/>
            <person name="Watt J."/>
            <person name="Xi L."/>
            <person name="Xin Y."/>
            <person name="Zhou J."/>
            <person name="Deng J."/>
            <person name="Jiang H."/>
            <person name="Liu Y."/>
            <person name="Qu J."/>
            <person name="Song X.-Z."/>
            <person name="Zhang L."/>
            <person name="Villasana D."/>
            <person name="Johnson A."/>
            <person name="Liu J."/>
            <person name="Liyanage D."/>
            <person name="Lorensuhewa L."/>
            <person name="Robinson T."/>
            <person name="Song A."/>
            <person name="Song B.-B."/>
            <person name="Dinh H."/>
            <person name="Thornton R."/>
            <person name="Coyle M."/>
            <person name="Francisco L."/>
            <person name="Jackson L."/>
            <person name="Javaid M."/>
            <person name="Korchina V."/>
            <person name="Kovar C."/>
            <person name="Mata R."/>
            <person name="Mathew T."/>
            <person name="Ngo R."/>
            <person name="Nguyen L."/>
            <person name="Nguyen N."/>
            <person name="Okwuonu G."/>
            <person name="Ongeri F."/>
            <person name="Pham C."/>
            <person name="Simmons D."/>
            <person name="Wilczek-Boney K."/>
            <person name="Hale W."/>
            <person name="Jakkamsetti A."/>
            <person name="Pham P."/>
            <person name="Ruth R."/>
            <person name="San Lucas F."/>
            <person name="Warren J."/>
            <person name="Zhang J."/>
            <person name="Zhao Z."/>
            <person name="Zhou C."/>
            <person name="Zhu D."/>
            <person name="Lee S."/>
            <person name="Bess C."/>
            <person name="Blankenburg K."/>
            <person name="Forbes L."/>
            <person name="Fu Q."/>
            <person name="Gubbala S."/>
            <person name="Hirani K."/>
            <person name="Jayaseelan J.C."/>
            <person name="Lara F."/>
            <person name="Munidasa M."/>
            <person name="Palculict T."/>
            <person name="Patil S."/>
            <person name="Pu L.-L."/>
            <person name="Saada N."/>
            <person name="Tang L."/>
            <person name="Weissenberger G."/>
            <person name="Zhu Y."/>
            <person name="Hemphill L."/>
            <person name="Shang Y."/>
            <person name="Youmans B."/>
            <person name="Ayvaz T."/>
            <person name="Ross M."/>
            <person name="Santibanez J."/>
            <person name="Aqrawi P."/>
            <person name="Gross S."/>
            <person name="Joshi V."/>
            <person name="Fowler G."/>
            <person name="Nazareth L."/>
            <person name="Reid J."/>
            <person name="Worley K."/>
            <person name="Petrosino J."/>
            <person name="Highlander S."/>
            <person name="Gibbs R."/>
        </authorList>
    </citation>
    <scope>NUCLEOTIDE SEQUENCE [LARGE SCALE GENOMIC DNA]</scope>
    <source>
        <strain evidence="1">DSM 15272</strain>
    </source>
</reference>
<sequence>MINFRYHLVSLAAVFLALAAGLGLGAGLLADDGSGSDTTTDARIDPAVVAFENAYAARTSGALLDGTLTNARVLVVTAPGARSAEVEGLTAALDQAGATVVGEVALTGQLLDASNRQFAEGVAQESAAGVEGLDATGDSYGRIGAALARALVGRDDLSLDDPAATIRAAFVEGGLIDLASAPADRADLVLVVTGTSPAGNARGSILADFTSAFAAAGRGAALVGPALTSLENGVLTQARASDASSGFATVDVTDTAAGRAVAVLALARASAGEYGSWGTSRSADGALPD</sequence>
<protein>
    <recommendedName>
        <fullName evidence="3">Copper transporter</fullName>
    </recommendedName>
</protein>
<evidence type="ECO:0008006" key="3">
    <source>
        <dbReference type="Google" id="ProtNLM"/>
    </source>
</evidence>